<reference evidence="2 3" key="1">
    <citation type="submission" date="2016-11" db="EMBL/GenBank/DDBJ databases">
        <authorList>
            <person name="Jaros S."/>
            <person name="Januszkiewicz K."/>
            <person name="Wedrychowicz H."/>
        </authorList>
    </citation>
    <scope>NUCLEOTIDE SEQUENCE [LARGE SCALE GENOMIC DNA]</scope>
    <source>
        <strain evidence="2 3">DSM 16917</strain>
    </source>
</reference>
<name>A0A1M5VVG1_9GAMM</name>
<gene>
    <name evidence="2" type="ORF">SAMN02745129_3010</name>
</gene>
<evidence type="ECO:0000313" key="3">
    <source>
        <dbReference type="Proteomes" id="UP000184268"/>
    </source>
</evidence>
<dbReference type="STRING" id="299255.SAMN02745129_3010"/>
<keyword evidence="1" id="KW-0732">Signal</keyword>
<evidence type="ECO:0000256" key="1">
    <source>
        <dbReference type="SAM" id="SignalP"/>
    </source>
</evidence>
<dbReference type="RefSeq" id="WP_067664165.1">
    <property type="nucleotide sequence ID" value="NZ_FQXG01000004.1"/>
</dbReference>
<keyword evidence="3" id="KW-1185">Reference proteome</keyword>
<dbReference type="Proteomes" id="UP000184268">
    <property type="component" value="Unassembled WGS sequence"/>
</dbReference>
<sequence length="108" mass="12082">MRKGIPALLLALAWSQPAWADRCLQGAWRTQSCPAPIYQGMETAGGNRVFCVCLEDFAHLRQPLDRSDSAAVTLRSRELERLSASYQLEWEPLQKLLRMSPDATVPAP</sequence>
<dbReference type="AlphaFoldDB" id="A0A1M5VVG1"/>
<feature type="chain" id="PRO_5009914522" evidence="1">
    <location>
        <begin position="21"/>
        <end position="108"/>
    </location>
</feature>
<protein>
    <submittedName>
        <fullName evidence="2">Uncharacterized protein</fullName>
    </submittedName>
</protein>
<evidence type="ECO:0000313" key="2">
    <source>
        <dbReference type="EMBL" id="SHH79188.1"/>
    </source>
</evidence>
<accession>A0A1M5VVG1</accession>
<feature type="signal peptide" evidence="1">
    <location>
        <begin position="1"/>
        <end position="20"/>
    </location>
</feature>
<organism evidence="2 3">
    <name type="scientific">Ferrimonas marina</name>
    <dbReference type="NCBI Taxonomy" id="299255"/>
    <lineage>
        <taxon>Bacteria</taxon>
        <taxon>Pseudomonadati</taxon>
        <taxon>Pseudomonadota</taxon>
        <taxon>Gammaproteobacteria</taxon>
        <taxon>Alteromonadales</taxon>
        <taxon>Ferrimonadaceae</taxon>
        <taxon>Ferrimonas</taxon>
    </lineage>
</organism>
<proteinExistence type="predicted"/>
<dbReference type="EMBL" id="FQXG01000004">
    <property type="protein sequence ID" value="SHH79188.1"/>
    <property type="molecule type" value="Genomic_DNA"/>
</dbReference>